<proteinExistence type="predicted"/>
<accession>A0A8H3FW60</accession>
<dbReference type="Proteomes" id="UP000664534">
    <property type="component" value="Unassembled WGS sequence"/>
</dbReference>
<evidence type="ECO:0000256" key="1">
    <source>
        <dbReference type="SAM" id="MobiDB-lite"/>
    </source>
</evidence>
<organism evidence="2 3">
    <name type="scientific">Imshaugia aleurites</name>
    <dbReference type="NCBI Taxonomy" id="172621"/>
    <lineage>
        <taxon>Eukaryota</taxon>
        <taxon>Fungi</taxon>
        <taxon>Dikarya</taxon>
        <taxon>Ascomycota</taxon>
        <taxon>Pezizomycotina</taxon>
        <taxon>Lecanoromycetes</taxon>
        <taxon>OSLEUM clade</taxon>
        <taxon>Lecanoromycetidae</taxon>
        <taxon>Lecanorales</taxon>
        <taxon>Lecanorineae</taxon>
        <taxon>Parmeliaceae</taxon>
        <taxon>Imshaugia</taxon>
    </lineage>
</organism>
<feature type="compositionally biased region" description="Basic and acidic residues" evidence="1">
    <location>
        <begin position="126"/>
        <end position="143"/>
    </location>
</feature>
<reference evidence="2" key="1">
    <citation type="submission" date="2021-03" db="EMBL/GenBank/DDBJ databases">
        <authorList>
            <person name="Tagirdzhanova G."/>
        </authorList>
    </citation>
    <scope>NUCLEOTIDE SEQUENCE</scope>
</reference>
<sequence length="154" mass="17562">MPSTGKRRRPIPTTNYFRRFVAGESSAETVRIMLAPKFWEFLESKYPKDEVEWLVPSLVRRLFDGGVKYPPGQSINEQINVAAENFPGAKQIMQDRARLQALSADVPEGEKFKFYRAWFKGGYVREETAERPSGEKKANKEDGTSEAQGLTVRD</sequence>
<dbReference type="OrthoDB" id="5378771at2759"/>
<protein>
    <submittedName>
        <fullName evidence="2">Uncharacterized protein</fullName>
    </submittedName>
</protein>
<feature type="region of interest" description="Disordered" evidence="1">
    <location>
        <begin position="126"/>
        <end position="154"/>
    </location>
</feature>
<keyword evidence="3" id="KW-1185">Reference proteome</keyword>
<evidence type="ECO:0000313" key="2">
    <source>
        <dbReference type="EMBL" id="CAF9931879.1"/>
    </source>
</evidence>
<comment type="caution">
    <text evidence="2">The sequence shown here is derived from an EMBL/GenBank/DDBJ whole genome shotgun (WGS) entry which is preliminary data.</text>
</comment>
<dbReference type="EMBL" id="CAJPDT010000063">
    <property type="protein sequence ID" value="CAF9931879.1"/>
    <property type="molecule type" value="Genomic_DNA"/>
</dbReference>
<name>A0A8H3FW60_9LECA</name>
<dbReference type="AlphaFoldDB" id="A0A8H3FW60"/>
<evidence type="ECO:0000313" key="3">
    <source>
        <dbReference type="Proteomes" id="UP000664534"/>
    </source>
</evidence>
<gene>
    <name evidence="2" type="ORF">IMSHALPRED_008738</name>
</gene>